<organism evidence="2 3">
    <name type="scientific">Streptomyces pimonensis</name>
    <dbReference type="NCBI Taxonomy" id="2860288"/>
    <lineage>
        <taxon>Bacteria</taxon>
        <taxon>Bacillati</taxon>
        <taxon>Actinomycetota</taxon>
        <taxon>Actinomycetes</taxon>
        <taxon>Kitasatosporales</taxon>
        <taxon>Streptomycetaceae</taxon>
        <taxon>Streptomyces</taxon>
    </lineage>
</organism>
<feature type="compositionally biased region" description="Basic residues" evidence="1">
    <location>
        <begin position="90"/>
        <end position="106"/>
    </location>
</feature>
<evidence type="ECO:0000256" key="1">
    <source>
        <dbReference type="SAM" id="MobiDB-lite"/>
    </source>
</evidence>
<name>A0ABV4J3S7_9ACTN</name>
<dbReference type="SUPFAM" id="SSF49785">
    <property type="entry name" value="Galactose-binding domain-like"/>
    <property type="match status" value="1"/>
</dbReference>
<dbReference type="Proteomes" id="UP001567537">
    <property type="component" value="Unassembled WGS sequence"/>
</dbReference>
<dbReference type="Gene3D" id="2.60.120.260">
    <property type="entry name" value="Galactose-binding domain-like"/>
    <property type="match status" value="1"/>
</dbReference>
<comment type="caution">
    <text evidence="2">The sequence shown here is derived from an EMBL/GenBank/DDBJ whole genome shotgun (WGS) entry which is preliminary data.</text>
</comment>
<feature type="compositionally biased region" description="Basic and acidic residues" evidence="1">
    <location>
        <begin position="107"/>
        <end position="124"/>
    </location>
</feature>
<evidence type="ECO:0000313" key="2">
    <source>
        <dbReference type="EMBL" id="MEZ3180672.1"/>
    </source>
</evidence>
<feature type="compositionally biased region" description="Basic and acidic residues" evidence="1">
    <location>
        <begin position="156"/>
        <end position="171"/>
    </location>
</feature>
<keyword evidence="3" id="KW-1185">Reference proteome</keyword>
<feature type="region of interest" description="Disordered" evidence="1">
    <location>
        <begin position="73"/>
        <end position="214"/>
    </location>
</feature>
<feature type="region of interest" description="Disordered" evidence="1">
    <location>
        <begin position="29"/>
        <end position="57"/>
    </location>
</feature>
<evidence type="ECO:0000313" key="3">
    <source>
        <dbReference type="Proteomes" id="UP001567537"/>
    </source>
</evidence>
<dbReference type="InterPro" id="IPR008979">
    <property type="entry name" value="Galactose-bd-like_sf"/>
</dbReference>
<protein>
    <submittedName>
        <fullName evidence="2">Uncharacterized protein</fullName>
    </submittedName>
</protein>
<reference evidence="2 3" key="1">
    <citation type="journal article" date="2021" name="Res Sq">
        <title>Streptomyces Pimoensis sp. nov., Isolated From the Taklimakan Desert in Xinjiang, China.</title>
        <authorList>
            <person name="Zhang P."/>
            <person name="Luo X."/>
            <person name="Luo X."/>
            <person name="Liu Z."/>
            <person name="Xia Z."/>
            <person name="Wan C."/>
            <person name="zhang L."/>
        </authorList>
    </citation>
    <scope>NUCLEOTIDE SEQUENCE [LARGE SCALE GENOMIC DNA]</scope>
    <source>
        <strain evidence="2 3">TRM75549</strain>
    </source>
</reference>
<sequence>MDLTARDVRHIQVRVSASTGWNAAQLSEAEVHSGGDGGNPEEPPVDGTDLALGEPAEASSTIHSFVAANANDGRIGSQWESNGHPVGPTGRRRRPQRCRRQARPRPRLGEAHPEQRDLGRERSSDTFASPKARADHTLDPGAKDNTVTSPVTGRYADVRLRCGHNSGERCRTPGPPVSPSTSPATGPASSPWAVPATVPRSRASPSPVRQKRTW</sequence>
<dbReference type="RefSeq" id="WP_371239449.1">
    <property type="nucleotide sequence ID" value="NZ_JAHWZY010000018.1"/>
</dbReference>
<proteinExistence type="predicted"/>
<gene>
    <name evidence="2" type="ORF">KYY02_18850</name>
</gene>
<feature type="compositionally biased region" description="Low complexity" evidence="1">
    <location>
        <begin position="179"/>
        <end position="191"/>
    </location>
</feature>
<feature type="compositionally biased region" description="Basic and acidic residues" evidence="1">
    <location>
        <begin position="132"/>
        <end position="142"/>
    </location>
</feature>
<accession>A0ABV4J3S7</accession>
<dbReference type="EMBL" id="JAHWZY010000018">
    <property type="protein sequence ID" value="MEZ3180672.1"/>
    <property type="molecule type" value="Genomic_DNA"/>
</dbReference>